<dbReference type="Proteomes" id="UP000266258">
    <property type="component" value="Unassembled WGS sequence"/>
</dbReference>
<evidence type="ECO:0000313" key="2">
    <source>
        <dbReference type="EMBL" id="RIY32963.1"/>
    </source>
</evidence>
<dbReference type="OrthoDB" id="5677294at2"/>
<name>A0A3A1Y3Z4_9GAMM</name>
<evidence type="ECO:0000313" key="3">
    <source>
        <dbReference type="Proteomes" id="UP000266258"/>
    </source>
</evidence>
<comment type="caution">
    <text evidence="2">The sequence shown here is derived from an EMBL/GenBank/DDBJ whole genome shotgun (WGS) entry which is preliminary data.</text>
</comment>
<organism evidence="2 3">
    <name type="scientific">Psittacicella melopsittaci</name>
    <dbReference type="NCBI Taxonomy" id="2028576"/>
    <lineage>
        <taxon>Bacteria</taxon>
        <taxon>Pseudomonadati</taxon>
        <taxon>Pseudomonadota</taxon>
        <taxon>Gammaproteobacteria</taxon>
        <taxon>Pasteurellales</taxon>
        <taxon>Psittacicellaceae</taxon>
        <taxon>Psittacicella</taxon>
    </lineage>
</organism>
<sequence length="280" mass="31834">MKFLEKHRRRENIFLRTIKSFIETWIATIKFLNKPLFQIGGRQVLVQDLLIVSVVIVIMAICVGGIYKNQKKVAQDHKVVKRVVQAPPVPSEVWSYINHFENTSNLLTLNPKPVELPNFAKPYVAVTKEQKEVIDKLRNSLNLPSQTLTQVSNSVSNENTEMVVDPSSIDTTGNKDTAQNLNNSRNAANQQQLTNEQESKKVAQSVEETPSLTLTCGPFLNENDASKYISFLKNSPRKQFARANAEVSADNNKLYWLHISGSFNDNDKSWIQRYYSFTCN</sequence>
<proteinExistence type="predicted"/>
<protein>
    <recommendedName>
        <fullName evidence="4">SPOR domain-containing protein</fullName>
    </recommendedName>
</protein>
<keyword evidence="1" id="KW-0812">Transmembrane</keyword>
<dbReference type="AlphaFoldDB" id="A0A3A1Y3Z4"/>
<evidence type="ECO:0000256" key="1">
    <source>
        <dbReference type="SAM" id="Phobius"/>
    </source>
</evidence>
<feature type="transmembrane region" description="Helical" evidence="1">
    <location>
        <begin position="44"/>
        <end position="67"/>
    </location>
</feature>
<dbReference type="EMBL" id="NRJH01000023">
    <property type="protein sequence ID" value="RIY32963.1"/>
    <property type="molecule type" value="Genomic_DNA"/>
</dbReference>
<keyword evidence="3" id="KW-1185">Reference proteome</keyword>
<dbReference type="RefSeq" id="WP_119496788.1">
    <property type="nucleotide sequence ID" value="NZ_NRJH01000023.1"/>
</dbReference>
<evidence type="ECO:0008006" key="4">
    <source>
        <dbReference type="Google" id="ProtNLM"/>
    </source>
</evidence>
<gene>
    <name evidence="2" type="ORF">CJP74_02970</name>
</gene>
<reference evidence="2 3" key="1">
    <citation type="submission" date="2017-08" db="EMBL/GenBank/DDBJ databases">
        <title>Reclassification of Bisgaard taxon 37 and 44.</title>
        <authorList>
            <person name="Christensen H."/>
        </authorList>
    </citation>
    <scope>NUCLEOTIDE SEQUENCE [LARGE SCALE GENOMIC DNA]</scope>
    <source>
        <strain evidence="2 3">B96_4</strain>
    </source>
</reference>
<accession>A0A3A1Y3Z4</accession>
<keyword evidence="1" id="KW-1133">Transmembrane helix</keyword>
<keyword evidence="1" id="KW-0472">Membrane</keyword>